<evidence type="ECO:0000313" key="2">
    <source>
        <dbReference type="Proteomes" id="UP000315700"/>
    </source>
</evidence>
<dbReference type="AlphaFoldDB" id="A0A517SH78"/>
<keyword evidence="2" id="KW-1185">Reference proteome</keyword>
<name>A0A517SH78_9PLAN</name>
<protein>
    <submittedName>
        <fullName evidence="1">Restriction endonuclease NotI</fullName>
    </submittedName>
</protein>
<dbReference type="REBASE" id="355840">
    <property type="entry name" value="PbaPan44ORF35280P"/>
</dbReference>
<gene>
    <name evidence="1" type="ORF">Pan44_35280</name>
</gene>
<reference evidence="1 2" key="1">
    <citation type="submission" date="2019-02" db="EMBL/GenBank/DDBJ databases">
        <title>Deep-cultivation of Planctomycetes and their phenomic and genomic characterization uncovers novel biology.</title>
        <authorList>
            <person name="Wiegand S."/>
            <person name="Jogler M."/>
            <person name="Boedeker C."/>
            <person name="Pinto D."/>
            <person name="Vollmers J."/>
            <person name="Rivas-Marin E."/>
            <person name="Kohn T."/>
            <person name="Peeters S.H."/>
            <person name="Heuer A."/>
            <person name="Rast P."/>
            <person name="Oberbeckmann S."/>
            <person name="Bunk B."/>
            <person name="Jeske O."/>
            <person name="Meyerdierks A."/>
            <person name="Storesund J.E."/>
            <person name="Kallscheuer N."/>
            <person name="Luecker S."/>
            <person name="Lage O.M."/>
            <person name="Pohl T."/>
            <person name="Merkel B.J."/>
            <person name="Hornburger P."/>
            <person name="Mueller R.-W."/>
            <person name="Bruemmer F."/>
            <person name="Labrenz M."/>
            <person name="Spormann A.M."/>
            <person name="Op den Camp H."/>
            <person name="Overmann J."/>
            <person name="Amann R."/>
            <person name="Jetten M.S.M."/>
            <person name="Mascher T."/>
            <person name="Medema M.H."/>
            <person name="Devos D.P."/>
            <person name="Kaster A.-K."/>
            <person name="Ovreas L."/>
            <person name="Rohde M."/>
            <person name="Galperin M.Y."/>
            <person name="Jogler C."/>
        </authorList>
    </citation>
    <scope>NUCLEOTIDE SEQUENCE [LARGE SCALE GENOMIC DNA]</scope>
    <source>
        <strain evidence="1 2">Pan44</strain>
    </source>
</reference>
<dbReference type="EMBL" id="CP036271">
    <property type="protein sequence ID" value="QDT55484.1"/>
    <property type="molecule type" value="Genomic_DNA"/>
</dbReference>
<dbReference type="InParanoid" id="A0A517SH78"/>
<dbReference type="Proteomes" id="UP000315700">
    <property type="component" value="Chromosome"/>
</dbReference>
<sequence>MGARKTPAADCTDGNFVAEWFGHRVWPTVNDSPAARRDQSQCQCPFISIATGEQIECVKVRDGEPYGVCTISSDSNGERQDWIACPHRTLDQHFTLLSTAVQRAFGIASADDLTLAPVSALRTPEQQQRVRESFRLGKRVFLFTGTKLGGEVDFRETDASPGAAVDMSVIEVTGLDESGQPLTFGNHLLFEIQTSDFHGSPLHAAGALRAVCPRGEAREGYHDELRKRPEIAGTGVEGPNKANIFKRTIYQMIFKIELARDSECAGFAIILPVPVWQSWLRHLGCPDLEAIGSDARKMRLRTPGDAESGLNAHATVYVFDIDRESKESPSPLIVVREVEVSAAALTHHAFVRASNEAIQRGVTESFRKSFKDRVRKGWTGKLRKELKDVSEKPRR</sequence>
<keyword evidence="1" id="KW-0378">Hydrolase</keyword>
<evidence type="ECO:0000313" key="1">
    <source>
        <dbReference type="EMBL" id="QDT55484.1"/>
    </source>
</evidence>
<organism evidence="1 2">
    <name type="scientific">Caulifigura coniformis</name>
    <dbReference type="NCBI Taxonomy" id="2527983"/>
    <lineage>
        <taxon>Bacteria</taxon>
        <taxon>Pseudomonadati</taxon>
        <taxon>Planctomycetota</taxon>
        <taxon>Planctomycetia</taxon>
        <taxon>Planctomycetales</taxon>
        <taxon>Planctomycetaceae</taxon>
        <taxon>Caulifigura</taxon>
    </lineage>
</organism>
<keyword evidence="1" id="KW-0255">Endonuclease</keyword>
<accession>A0A517SH78</accession>
<dbReference type="OrthoDB" id="2986899at2"/>
<keyword evidence="1" id="KW-0540">Nuclease</keyword>
<dbReference type="KEGG" id="ccos:Pan44_35280"/>
<proteinExistence type="predicted"/>
<dbReference type="GO" id="GO:0004519">
    <property type="term" value="F:endonuclease activity"/>
    <property type="evidence" value="ECO:0007669"/>
    <property type="project" value="UniProtKB-KW"/>
</dbReference>